<dbReference type="InterPro" id="IPR027417">
    <property type="entry name" value="P-loop_NTPase"/>
</dbReference>
<proteinExistence type="predicted"/>
<dbReference type="RefSeq" id="WP_103915135.1">
    <property type="nucleotide sequence ID" value="NZ_FNUV01000001.1"/>
</dbReference>
<dbReference type="AlphaFoldDB" id="A0A1H5SFI2"/>
<organism evidence="1 2">
    <name type="scientific">Xylanibacter ruminicola</name>
    <name type="common">Prevotella ruminicola</name>
    <dbReference type="NCBI Taxonomy" id="839"/>
    <lineage>
        <taxon>Bacteria</taxon>
        <taxon>Pseudomonadati</taxon>
        <taxon>Bacteroidota</taxon>
        <taxon>Bacteroidia</taxon>
        <taxon>Bacteroidales</taxon>
        <taxon>Prevotellaceae</taxon>
        <taxon>Xylanibacter</taxon>
    </lineage>
</organism>
<protein>
    <recommendedName>
        <fullName evidence="3">AAA family ATPase</fullName>
    </recommendedName>
</protein>
<sequence>MSKRAYTIENIEAIKYECFDWESKWAEPFGNPAVDSSWFILGPSASGKSSFVMQLGRKLCSYGSTLYVSYEEGVRMEFQRRLKYLRMNEVKGRFSVVIDDSYEELVERLSRPKSAKFVIVDSFQYSGWSYEQAKNLVDSFPKKGFVFVSQEHKGQPLGRAAIRLRYMADMKIRVAGYKAYCQGRAAGEPGSFFTVWEEGVLMTSNNL</sequence>
<dbReference type="EMBL" id="FNUV01000001">
    <property type="protein sequence ID" value="SEF48517.1"/>
    <property type="molecule type" value="Genomic_DNA"/>
</dbReference>
<name>A0A1H5SFI2_XYLRU</name>
<evidence type="ECO:0008006" key="3">
    <source>
        <dbReference type="Google" id="ProtNLM"/>
    </source>
</evidence>
<reference evidence="1 2" key="1">
    <citation type="submission" date="2016-10" db="EMBL/GenBank/DDBJ databases">
        <authorList>
            <person name="de Groot N.N."/>
        </authorList>
    </citation>
    <scope>NUCLEOTIDE SEQUENCE [LARGE SCALE GENOMIC DNA]</scope>
    <source>
        <strain evidence="1 2">AR32</strain>
    </source>
</reference>
<evidence type="ECO:0000313" key="2">
    <source>
        <dbReference type="Proteomes" id="UP000236735"/>
    </source>
</evidence>
<gene>
    <name evidence="1" type="ORF">SAMN05216354_0629</name>
</gene>
<accession>A0A1H5SFI2</accession>
<evidence type="ECO:0000313" key="1">
    <source>
        <dbReference type="EMBL" id="SEF48517.1"/>
    </source>
</evidence>
<dbReference type="SUPFAM" id="SSF52540">
    <property type="entry name" value="P-loop containing nucleoside triphosphate hydrolases"/>
    <property type="match status" value="1"/>
</dbReference>
<dbReference type="Proteomes" id="UP000236735">
    <property type="component" value="Unassembled WGS sequence"/>
</dbReference>
<dbReference type="Gene3D" id="3.40.50.300">
    <property type="entry name" value="P-loop containing nucleotide triphosphate hydrolases"/>
    <property type="match status" value="1"/>
</dbReference>